<dbReference type="PANTHER" id="PTHR13943:SF77">
    <property type="entry name" value="LRAT DOMAIN-CONTAINING PROTEIN"/>
    <property type="match status" value="1"/>
</dbReference>
<dbReference type="GO" id="GO:0004623">
    <property type="term" value="F:phospholipase A2 activity"/>
    <property type="evidence" value="ECO:0007669"/>
    <property type="project" value="TreeGrafter"/>
</dbReference>
<evidence type="ECO:0000313" key="6">
    <source>
        <dbReference type="EMBL" id="CAJ91203.1"/>
    </source>
</evidence>
<dbReference type="AlphaFoldDB" id="Q0KFL8"/>
<dbReference type="KEGG" id="reh:H16_A0051"/>
<gene>
    <name evidence="6" type="ordered locus">H16_A0051</name>
</gene>
<feature type="region of interest" description="Disordered" evidence="4">
    <location>
        <begin position="1"/>
        <end position="22"/>
    </location>
</feature>
<keyword evidence="1" id="KW-0808">Transferase</keyword>
<feature type="compositionally biased region" description="Polar residues" evidence="4">
    <location>
        <begin position="9"/>
        <end position="20"/>
    </location>
</feature>
<reference evidence="6 7" key="1">
    <citation type="journal article" date="2006" name="Nat. Biotechnol.">
        <title>Genome sequence of the bioplastic-producing 'Knallgas' bacterium Ralstonia eutropha H16.</title>
        <authorList>
            <person name="Pohlmann A."/>
            <person name="Fricke W.F."/>
            <person name="Reinecke F."/>
            <person name="Kusian B."/>
            <person name="Liesegang H."/>
            <person name="Cramm R."/>
            <person name="Eitinger T."/>
            <person name="Ewering C."/>
            <person name="Potter M."/>
            <person name="Schwartz E."/>
            <person name="Strittmatter A."/>
            <person name="Voss I."/>
            <person name="Gottschalk G."/>
            <person name="Steinbuechel A."/>
            <person name="Friedrich B."/>
            <person name="Bowien B."/>
        </authorList>
    </citation>
    <scope>NUCLEOTIDE SEQUENCE [LARGE SCALE GENOMIC DNA]</scope>
    <source>
        <strain evidence="7">ATCC 17699 / DSM 428 / KCTC 22496 / NCIMB 10442 / H16 / Stanier 337</strain>
    </source>
</reference>
<sequence length="176" mass="19161">METVMASLGETTKTTAQATRSPHVLASRLAADAEPHLGAHLVTPRHGYAHHGIYVGRGMVVHYAGYCHRQQRGPVEELSLAAFAAGHGITVLSTPMARYSAAESVGRARSRLGEDCYRLLTNNCEHFCMWCLYGESRSEQVRHCLMHPFSGLRLAASILLCWCKTAPAPAWDGATA</sequence>
<evidence type="ECO:0000313" key="7">
    <source>
        <dbReference type="Proteomes" id="UP000008210"/>
    </source>
</evidence>
<dbReference type="InterPro" id="IPR007053">
    <property type="entry name" value="LRAT_dom"/>
</dbReference>
<name>Q0KFL8_CUPNH</name>
<keyword evidence="7" id="KW-1185">Reference proteome</keyword>
<dbReference type="Proteomes" id="UP000008210">
    <property type="component" value="Chromosome 1"/>
</dbReference>
<dbReference type="GO" id="GO:0005737">
    <property type="term" value="C:cytoplasm"/>
    <property type="evidence" value="ECO:0007669"/>
    <property type="project" value="TreeGrafter"/>
</dbReference>
<evidence type="ECO:0000259" key="5">
    <source>
        <dbReference type="PROSITE" id="PS51934"/>
    </source>
</evidence>
<keyword evidence="2" id="KW-0378">Hydrolase</keyword>
<dbReference type="EMBL" id="AM260479">
    <property type="protein sequence ID" value="CAJ91203.1"/>
    <property type="molecule type" value="Genomic_DNA"/>
</dbReference>
<protein>
    <recommendedName>
        <fullName evidence="5">LRAT domain-containing protein</fullName>
    </recommendedName>
</protein>
<dbReference type="Pfam" id="PF04970">
    <property type="entry name" value="LRAT"/>
    <property type="match status" value="1"/>
</dbReference>
<evidence type="ECO:0000256" key="2">
    <source>
        <dbReference type="ARBA" id="ARBA00022801"/>
    </source>
</evidence>
<dbReference type="HOGENOM" id="CLU_113472_0_1_4"/>
<proteinExistence type="predicted"/>
<dbReference type="eggNOG" id="COG1842">
    <property type="taxonomic scope" value="Bacteria"/>
</dbReference>
<evidence type="ECO:0000256" key="1">
    <source>
        <dbReference type="ARBA" id="ARBA00022679"/>
    </source>
</evidence>
<dbReference type="GO" id="GO:0008970">
    <property type="term" value="F:phospholipase A1 activity"/>
    <property type="evidence" value="ECO:0007669"/>
    <property type="project" value="TreeGrafter"/>
</dbReference>
<accession>Q0KFL8</accession>
<keyword evidence="3" id="KW-0443">Lipid metabolism</keyword>
<dbReference type="PANTHER" id="PTHR13943">
    <property type="entry name" value="HRAS-LIKE SUPPRESSOR - RELATED"/>
    <property type="match status" value="1"/>
</dbReference>
<feature type="domain" description="LRAT" evidence="5">
    <location>
        <begin position="40"/>
        <end position="140"/>
    </location>
</feature>
<organism evidence="6 7">
    <name type="scientific">Cupriavidus necator (strain ATCC 17699 / DSM 428 / KCTC 22496 / NCIMB 10442 / H16 / Stanier 337)</name>
    <name type="common">Ralstonia eutropha</name>
    <dbReference type="NCBI Taxonomy" id="381666"/>
    <lineage>
        <taxon>Bacteria</taxon>
        <taxon>Pseudomonadati</taxon>
        <taxon>Pseudomonadota</taxon>
        <taxon>Betaproteobacteria</taxon>
        <taxon>Burkholderiales</taxon>
        <taxon>Burkholderiaceae</taxon>
        <taxon>Cupriavidus</taxon>
    </lineage>
</organism>
<dbReference type="InterPro" id="IPR051496">
    <property type="entry name" value="H-rev107_PLA/AT"/>
</dbReference>
<evidence type="ECO:0000256" key="4">
    <source>
        <dbReference type="SAM" id="MobiDB-lite"/>
    </source>
</evidence>
<evidence type="ECO:0000256" key="3">
    <source>
        <dbReference type="ARBA" id="ARBA00023098"/>
    </source>
</evidence>
<dbReference type="STRING" id="381666.H16_A0051"/>
<dbReference type="PROSITE" id="PS51934">
    <property type="entry name" value="LRAT"/>
    <property type="match status" value="1"/>
</dbReference>
<dbReference type="Gene3D" id="3.90.1720.10">
    <property type="entry name" value="endopeptidase domain like (from Nostoc punctiforme)"/>
    <property type="match status" value="1"/>
</dbReference>
<dbReference type="PATRIC" id="fig|381666.6.peg.399"/>
<dbReference type="GO" id="GO:0016410">
    <property type="term" value="F:N-acyltransferase activity"/>
    <property type="evidence" value="ECO:0007669"/>
    <property type="project" value="TreeGrafter"/>
</dbReference>
<dbReference type="GO" id="GO:0070292">
    <property type="term" value="P:N-acylphosphatidylethanolamine metabolic process"/>
    <property type="evidence" value="ECO:0007669"/>
    <property type="project" value="TreeGrafter"/>
</dbReference>